<protein>
    <submittedName>
        <fullName evidence="2">Uncharacterized protein</fullName>
    </submittedName>
</protein>
<dbReference type="AlphaFoldDB" id="U2YYL0"/>
<dbReference type="EMBL" id="BATA01000121">
    <property type="protein sequence ID" value="GAD53877.1"/>
    <property type="molecule type" value="Genomic_DNA"/>
</dbReference>
<dbReference type="Proteomes" id="UP000016986">
    <property type="component" value="Unassembled WGS sequence"/>
</dbReference>
<keyword evidence="3" id="KW-1185">Reference proteome</keyword>
<sequence>MDELQQIDDDETLKAALRDVRRRRQSTDNATTEPEEDGV</sequence>
<feature type="region of interest" description="Disordered" evidence="1">
    <location>
        <begin position="18"/>
        <end position="39"/>
    </location>
</feature>
<proteinExistence type="predicted"/>
<comment type="caution">
    <text evidence="2">The sequence shown here is derived from an EMBL/GenBank/DDBJ whole genome shotgun (WGS) entry which is preliminary data.</text>
</comment>
<organism evidence="2 3">
    <name type="scientific">Halarchaeum acidiphilum MH1-52-1</name>
    <dbReference type="NCBI Taxonomy" id="1261545"/>
    <lineage>
        <taxon>Archaea</taxon>
        <taxon>Methanobacteriati</taxon>
        <taxon>Methanobacteriota</taxon>
        <taxon>Stenosarchaea group</taxon>
        <taxon>Halobacteria</taxon>
        <taxon>Halobacteriales</taxon>
        <taxon>Halobacteriaceae</taxon>
    </lineage>
</organism>
<accession>U2YYL0</accession>
<gene>
    <name evidence="2" type="ORF">MBEHAL_2637</name>
</gene>
<reference evidence="2 3" key="1">
    <citation type="submission" date="2013-09" db="EMBL/GenBank/DDBJ databases">
        <title>Whole genome sequencing of Halarchaeum acidiphilum strain MH1-52-1.</title>
        <authorList>
            <person name="Shimane Y."/>
            <person name="Minegishi H."/>
            <person name="Nishi S."/>
            <person name="Echigo A."/>
            <person name="Shuto A."/>
            <person name="Konishi M."/>
            <person name="Ito T."/>
            <person name="Ohkuma M."/>
            <person name="Ohta Y."/>
            <person name="Nagano Y."/>
            <person name="Tsubouchi T."/>
            <person name="Mori K."/>
            <person name="Usui K."/>
            <person name="Kamekura M."/>
            <person name="Usami R."/>
            <person name="Takaki Y."/>
            <person name="Hatada Y."/>
        </authorList>
    </citation>
    <scope>NUCLEOTIDE SEQUENCE [LARGE SCALE GENOMIC DNA]</scope>
    <source>
        <strain evidence="2 3">JCM 16109</strain>
    </source>
</reference>
<evidence type="ECO:0000256" key="1">
    <source>
        <dbReference type="SAM" id="MobiDB-lite"/>
    </source>
</evidence>
<evidence type="ECO:0000313" key="3">
    <source>
        <dbReference type="Proteomes" id="UP000016986"/>
    </source>
</evidence>
<name>U2YYL0_9EURY</name>
<evidence type="ECO:0000313" key="2">
    <source>
        <dbReference type="EMBL" id="GAD53877.1"/>
    </source>
</evidence>